<comment type="caution">
    <text evidence="7">The sequence shown here is derived from an EMBL/GenBank/DDBJ whole genome shotgun (WGS) entry which is preliminary data.</text>
</comment>
<evidence type="ECO:0000256" key="6">
    <source>
        <dbReference type="SAM" id="Phobius"/>
    </source>
</evidence>
<feature type="compositionally biased region" description="Polar residues" evidence="5">
    <location>
        <begin position="1"/>
        <end position="19"/>
    </location>
</feature>
<feature type="transmembrane region" description="Helical" evidence="6">
    <location>
        <begin position="67"/>
        <end position="86"/>
    </location>
</feature>
<feature type="compositionally biased region" description="Low complexity" evidence="5">
    <location>
        <begin position="457"/>
        <end position="468"/>
    </location>
</feature>
<feature type="transmembrane region" description="Helical" evidence="6">
    <location>
        <begin position="191"/>
        <end position="214"/>
    </location>
</feature>
<dbReference type="GO" id="GO:0016020">
    <property type="term" value="C:membrane"/>
    <property type="evidence" value="ECO:0007669"/>
    <property type="project" value="UniProtKB-SubCell"/>
</dbReference>
<feature type="transmembrane region" description="Helical" evidence="6">
    <location>
        <begin position="234"/>
        <end position="253"/>
    </location>
</feature>
<feature type="transmembrane region" description="Helical" evidence="6">
    <location>
        <begin position="612"/>
        <end position="632"/>
    </location>
</feature>
<keyword evidence="2 6" id="KW-0812">Transmembrane</keyword>
<feature type="region of interest" description="Disordered" evidence="5">
    <location>
        <begin position="415"/>
        <end position="487"/>
    </location>
</feature>
<dbReference type="EMBL" id="WWBZ02000022">
    <property type="protein sequence ID" value="KAF4307849.1"/>
    <property type="molecule type" value="Genomic_DNA"/>
</dbReference>
<evidence type="ECO:0000256" key="5">
    <source>
        <dbReference type="SAM" id="MobiDB-lite"/>
    </source>
</evidence>
<evidence type="ECO:0000256" key="4">
    <source>
        <dbReference type="ARBA" id="ARBA00023136"/>
    </source>
</evidence>
<reference evidence="7" key="1">
    <citation type="submission" date="2020-04" db="EMBL/GenBank/DDBJ databases">
        <title>Genome Assembly and Annotation of Botryosphaeria dothidea sdau 11-99, a Latent Pathogen of Apple Fruit Ring Rot in China.</title>
        <authorList>
            <person name="Yu C."/>
            <person name="Diao Y."/>
            <person name="Lu Q."/>
            <person name="Zhao J."/>
            <person name="Cui S."/>
            <person name="Peng C."/>
            <person name="He B."/>
            <person name="Liu H."/>
        </authorList>
    </citation>
    <scope>NUCLEOTIDE SEQUENCE [LARGE SCALE GENOMIC DNA]</scope>
    <source>
        <strain evidence="7">Sdau11-99</strain>
    </source>
</reference>
<feature type="transmembrane region" description="Helical" evidence="6">
    <location>
        <begin position="128"/>
        <end position="148"/>
    </location>
</feature>
<proteinExistence type="predicted"/>
<dbReference type="OrthoDB" id="3026777at2759"/>
<dbReference type="PANTHER" id="PTHR23507:SF40">
    <property type="entry name" value="TETRACYCLINE-EFFLUX TRANSPORTER"/>
    <property type="match status" value="1"/>
</dbReference>
<sequence>MAVQGSINQDSNHRPGSTGNRRDSFDSDAIELGALEAEPFLPSDGPHDDDDAVPSYPDQQKRRKPRVIWLTLFFLINSLAFGISLVPRINLIVSLICRESLPADAPKVVVGGFNPQCQVQEVSSHTAMVQSAGSAVSGVLSMGMSAFLSALSDRIGRIKVIAYAAVVLMAVEVVLVALARAPDGTSFKWLFVAYTLDGLSGSYTVVMAMASAYISDCVDEEKRNVQVGRIHGSMFIGIAAGPALSSAIVAGSGQESPLLVFYIGLTMRVISIIYLMTCVVESLPQARKGLRSAFAHSSTRWQRIRKPAKGVDAIVVKLSKLNPVKWLDRLVPPGSPTSLPMRRNVILLLAINIICYAGAVSNSDVLILYPQVVFKWGNVENNMFMSVVNGFRAAVSTLGIPILIFLFQRRKPKFNTSADNSPSDYHAVPVAPPEAANTTTPGTLLDPSSFPDIDSLTSPTTPTNQTTPFLDRTDSPTTGPGTSSTAHNLLLLDPLDRTLILTSLLFDIFGYVGYAASPNGVLFTLCGAAAAFGAIGLSTSEAALTKCVQPSNPNATATSAGRRAAREGQTSSRVGELMAGLGILQSVVRIIAPAMVNVVYGATVAVGWPELVFWGIAGFLGVGVALTMGLAVG</sequence>
<dbReference type="SUPFAM" id="SSF103473">
    <property type="entry name" value="MFS general substrate transporter"/>
    <property type="match status" value="1"/>
</dbReference>
<feature type="region of interest" description="Disordered" evidence="5">
    <location>
        <begin position="1"/>
        <end position="59"/>
    </location>
</feature>
<gene>
    <name evidence="7" type="ORF">GTA08_BOTSDO04030</name>
</gene>
<name>A0A8H4IWZ1_9PEZI</name>
<evidence type="ECO:0000313" key="8">
    <source>
        <dbReference type="Proteomes" id="UP000572817"/>
    </source>
</evidence>
<feature type="transmembrane region" description="Helical" evidence="6">
    <location>
        <begin position="577"/>
        <end position="600"/>
    </location>
</feature>
<keyword evidence="3 6" id="KW-1133">Transmembrane helix</keyword>
<feature type="transmembrane region" description="Helical" evidence="6">
    <location>
        <begin position="389"/>
        <end position="407"/>
    </location>
</feature>
<dbReference type="InterPro" id="IPR036259">
    <property type="entry name" value="MFS_trans_sf"/>
</dbReference>
<dbReference type="InterPro" id="IPR011701">
    <property type="entry name" value="MFS"/>
</dbReference>
<evidence type="ECO:0000256" key="2">
    <source>
        <dbReference type="ARBA" id="ARBA00022692"/>
    </source>
</evidence>
<feature type="transmembrane region" description="Helical" evidence="6">
    <location>
        <begin position="259"/>
        <end position="280"/>
    </location>
</feature>
<feature type="compositionally biased region" description="Low complexity" evidence="5">
    <location>
        <begin position="475"/>
        <end position="487"/>
    </location>
</feature>
<keyword evidence="8" id="KW-1185">Reference proteome</keyword>
<dbReference type="AlphaFoldDB" id="A0A8H4IWZ1"/>
<accession>A0A8H4IWZ1</accession>
<dbReference type="PANTHER" id="PTHR23507">
    <property type="entry name" value="ZGC:174356"/>
    <property type="match status" value="1"/>
</dbReference>
<evidence type="ECO:0000256" key="3">
    <source>
        <dbReference type="ARBA" id="ARBA00022989"/>
    </source>
</evidence>
<feature type="transmembrane region" description="Helical" evidence="6">
    <location>
        <begin position="345"/>
        <end position="369"/>
    </location>
</feature>
<dbReference type="Proteomes" id="UP000572817">
    <property type="component" value="Unassembled WGS sequence"/>
</dbReference>
<protein>
    <submittedName>
        <fullName evidence="7">Membrane protein</fullName>
    </submittedName>
</protein>
<organism evidence="7 8">
    <name type="scientific">Botryosphaeria dothidea</name>
    <dbReference type="NCBI Taxonomy" id="55169"/>
    <lineage>
        <taxon>Eukaryota</taxon>
        <taxon>Fungi</taxon>
        <taxon>Dikarya</taxon>
        <taxon>Ascomycota</taxon>
        <taxon>Pezizomycotina</taxon>
        <taxon>Dothideomycetes</taxon>
        <taxon>Dothideomycetes incertae sedis</taxon>
        <taxon>Botryosphaeriales</taxon>
        <taxon>Botryosphaeriaceae</taxon>
        <taxon>Botryosphaeria</taxon>
    </lineage>
</organism>
<dbReference type="Gene3D" id="1.20.1250.20">
    <property type="entry name" value="MFS general substrate transporter like domains"/>
    <property type="match status" value="1"/>
</dbReference>
<comment type="subcellular location">
    <subcellularLocation>
        <location evidence="1">Membrane</location>
        <topology evidence="1">Multi-pass membrane protein</topology>
    </subcellularLocation>
</comment>
<dbReference type="Pfam" id="PF07690">
    <property type="entry name" value="MFS_1"/>
    <property type="match status" value="1"/>
</dbReference>
<evidence type="ECO:0000313" key="7">
    <source>
        <dbReference type="EMBL" id="KAF4307849.1"/>
    </source>
</evidence>
<feature type="transmembrane region" description="Helical" evidence="6">
    <location>
        <begin position="160"/>
        <end position="179"/>
    </location>
</feature>
<evidence type="ECO:0000256" key="1">
    <source>
        <dbReference type="ARBA" id="ARBA00004141"/>
    </source>
</evidence>
<dbReference type="GO" id="GO:0022857">
    <property type="term" value="F:transmembrane transporter activity"/>
    <property type="evidence" value="ECO:0007669"/>
    <property type="project" value="InterPro"/>
</dbReference>
<keyword evidence="4 6" id="KW-0472">Membrane</keyword>